<name>A0ABW7Z581_9ACTN</name>
<proteinExistence type="predicted"/>
<feature type="domain" description="HTH luxR-type" evidence="6">
    <location>
        <begin position="138"/>
        <end position="203"/>
    </location>
</feature>
<reference evidence="8 9" key="1">
    <citation type="submission" date="2024-10" db="EMBL/GenBank/DDBJ databases">
        <title>The Natural Products Discovery Center: Release of the First 8490 Sequenced Strains for Exploring Actinobacteria Biosynthetic Diversity.</title>
        <authorList>
            <person name="Kalkreuter E."/>
            <person name="Kautsar S.A."/>
            <person name="Yang D."/>
            <person name="Bader C.D."/>
            <person name="Teijaro C.N."/>
            <person name="Fluegel L."/>
            <person name="Davis C.M."/>
            <person name="Simpson J.R."/>
            <person name="Lauterbach L."/>
            <person name="Steele A.D."/>
            <person name="Gui C."/>
            <person name="Meng S."/>
            <person name="Li G."/>
            <person name="Viehrig K."/>
            <person name="Ye F."/>
            <person name="Su P."/>
            <person name="Kiefer A.F."/>
            <person name="Nichols A."/>
            <person name="Cepeda A.J."/>
            <person name="Yan W."/>
            <person name="Fan B."/>
            <person name="Jiang Y."/>
            <person name="Adhikari A."/>
            <person name="Zheng C.-J."/>
            <person name="Schuster L."/>
            <person name="Cowan T.M."/>
            <person name="Smanski M.J."/>
            <person name="Chevrette M.G."/>
            <person name="De Carvalho L.P.S."/>
            <person name="Shen B."/>
        </authorList>
    </citation>
    <scope>NUCLEOTIDE SEQUENCE [LARGE SCALE GENOMIC DNA]</scope>
    <source>
        <strain evidence="8 9">NPDC050545</strain>
    </source>
</reference>
<dbReference type="CDD" id="cd06170">
    <property type="entry name" value="LuxR_C_like"/>
    <property type="match status" value="1"/>
</dbReference>
<comment type="caution">
    <text evidence="8">The sequence shown here is derived from an EMBL/GenBank/DDBJ whole genome shotgun (WGS) entry which is preliminary data.</text>
</comment>
<gene>
    <name evidence="8" type="ORF">ACIBG2_36785</name>
</gene>
<dbReference type="Gene3D" id="3.40.50.2300">
    <property type="match status" value="1"/>
</dbReference>
<organism evidence="8 9">
    <name type="scientific">Nonomuraea typhae</name>
    <dbReference type="NCBI Taxonomy" id="2603600"/>
    <lineage>
        <taxon>Bacteria</taxon>
        <taxon>Bacillati</taxon>
        <taxon>Actinomycetota</taxon>
        <taxon>Actinomycetes</taxon>
        <taxon>Streptosporangiales</taxon>
        <taxon>Streptosporangiaceae</taxon>
        <taxon>Nonomuraea</taxon>
    </lineage>
</organism>
<dbReference type="InterPro" id="IPR011006">
    <property type="entry name" value="CheY-like_superfamily"/>
</dbReference>
<evidence type="ECO:0000256" key="3">
    <source>
        <dbReference type="ARBA" id="ARBA00023125"/>
    </source>
</evidence>
<keyword evidence="2" id="KW-0805">Transcription regulation</keyword>
<dbReference type="SUPFAM" id="SSF46894">
    <property type="entry name" value="C-terminal effector domain of the bipartite response regulators"/>
    <property type="match status" value="1"/>
</dbReference>
<dbReference type="PANTHER" id="PTHR43214:SF24">
    <property type="entry name" value="TRANSCRIPTIONAL REGULATORY PROTEIN NARL-RELATED"/>
    <property type="match status" value="1"/>
</dbReference>
<keyword evidence="4" id="KW-0804">Transcription</keyword>
<dbReference type="InterPro" id="IPR000792">
    <property type="entry name" value="Tscrpt_reg_LuxR_C"/>
</dbReference>
<evidence type="ECO:0000313" key="9">
    <source>
        <dbReference type="Proteomes" id="UP001612741"/>
    </source>
</evidence>
<evidence type="ECO:0000256" key="1">
    <source>
        <dbReference type="ARBA" id="ARBA00022553"/>
    </source>
</evidence>
<evidence type="ECO:0000313" key="8">
    <source>
        <dbReference type="EMBL" id="MFI6502985.1"/>
    </source>
</evidence>
<evidence type="ECO:0000256" key="2">
    <source>
        <dbReference type="ARBA" id="ARBA00023015"/>
    </source>
</evidence>
<protein>
    <submittedName>
        <fullName evidence="8">Response regulator</fullName>
    </submittedName>
</protein>
<evidence type="ECO:0000259" key="7">
    <source>
        <dbReference type="PROSITE" id="PS50110"/>
    </source>
</evidence>
<dbReference type="InterPro" id="IPR039420">
    <property type="entry name" value="WalR-like"/>
</dbReference>
<feature type="domain" description="Response regulatory" evidence="7">
    <location>
        <begin position="3"/>
        <end position="119"/>
    </location>
</feature>
<dbReference type="Pfam" id="PF00072">
    <property type="entry name" value="Response_reg"/>
    <property type="match status" value="1"/>
</dbReference>
<dbReference type="RefSeq" id="WP_397088694.1">
    <property type="nucleotide sequence ID" value="NZ_JBITGY010000011.1"/>
</dbReference>
<dbReference type="InterPro" id="IPR016032">
    <property type="entry name" value="Sig_transdc_resp-reg_C-effctor"/>
</dbReference>
<dbReference type="SMART" id="SM00421">
    <property type="entry name" value="HTH_LUXR"/>
    <property type="match status" value="1"/>
</dbReference>
<keyword evidence="9" id="KW-1185">Reference proteome</keyword>
<keyword evidence="1 5" id="KW-0597">Phosphoprotein</keyword>
<dbReference type="PANTHER" id="PTHR43214">
    <property type="entry name" value="TWO-COMPONENT RESPONSE REGULATOR"/>
    <property type="match status" value="1"/>
</dbReference>
<evidence type="ECO:0000256" key="4">
    <source>
        <dbReference type="ARBA" id="ARBA00023163"/>
    </source>
</evidence>
<dbReference type="InterPro" id="IPR001789">
    <property type="entry name" value="Sig_transdc_resp-reg_receiver"/>
</dbReference>
<evidence type="ECO:0000259" key="6">
    <source>
        <dbReference type="PROSITE" id="PS50043"/>
    </source>
</evidence>
<dbReference type="EMBL" id="JBITGY010000011">
    <property type="protein sequence ID" value="MFI6502985.1"/>
    <property type="molecule type" value="Genomic_DNA"/>
</dbReference>
<keyword evidence="3" id="KW-0238">DNA-binding</keyword>
<dbReference type="CDD" id="cd17535">
    <property type="entry name" value="REC_NarL-like"/>
    <property type="match status" value="1"/>
</dbReference>
<feature type="modified residue" description="4-aspartylphosphate" evidence="5">
    <location>
        <position position="54"/>
    </location>
</feature>
<sequence length="209" mass="22183">MIRLLIADDHPVVRDGLSSMFASAPGFEVVGQAADGAEAVRLAQRLRPDVILMDLRMPGMDGLSAITELARLGVGARVLVLTTYDTDSHVLPAIEAGATGYLLKDSPREELLRGARAAAGGQSVLSPSVAARLMNRVRTPAPQLLSPREMEVLELVAAGGTNREAAARLFITEATVKSHLLSIYAKLGVNDRAAAVTEAFHRGLLIPRT</sequence>
<dbReference type="Proteomes" id="UP001612741">
    <property type="component" value="Unassembled WGS sequence"/>
</dbReference>
<dbReference type="Pfam" id="PF00196">
    <property type="entry name" value="GerE"/>
    <property type="match status" value="1"/>
</dbReference>
<dbReference type="PRINTS" id="PR00038">
    <property type="entry name" value="HTHLUXR"/>
</dbReference>
<dbReference type="SUPFAM" id="SSF52172">
    <property type="entry name" value="CheY-like"/>
    <property type="match status" value="1"/>
</dbReference>
<dbReference type="PROSITE" id="PS50043">
    <property type="entry name" value="HTH_LUXR_2"/>
    <property type="match status" value="1"/>
</dbReference>
<dbReference type="PROSITE" id="PS50110">
    <property type="entry name" value="RESPONSE_REGULATORY"/>
    <property type="match status" value="1"/>
</dbReference>
<evidence type="ECO:0000256" key="5">
    <source>
        <dbReference type="PROSITE-ProRule" id="PRU00169"/>
    </source>
</evidence>
<accession>A0ABW7Z581</accession>
<dbReference type="InterPro" id="IPR058245">
    <property type="entry name" value="NreC/VraR/RcsB-like_REC"/>
</dbReference>
<dbReference type="SMART" id="SM00448">
    <property type="entry name" value="REC"/>
    <property type="match status" value="1"/>
</dbReference>